<feature type="transmembrane region" description="Helical" evidence="7">
    <location>
        <begin position="157"/>
        <end position="180"/>
    </location>
</feature>
<dbReference type="InterPro" id="IPR051410">
    <property type="entry name" value="Ferric/Cupric_Reductase"/>
</dbReference>
<evidence type="ECO:0000256" key="3">
    <source>
        <dbReference type="ARBA" id="ARBA00022692"/>
    </source>
</evidence>
<evidence type="ECO:0000256" key="4">
    <source>
        <dbReference type="ARBA" id="ARBA00022989"/>
    </source>
</evidence>
<dbReference type="Proteomes" id="UP001628179">
    <property type="component" value="Unassembled WGS sequence"/>
</dbReference>
<comment type="caution">
    <text evidence="9">The sequence shown here is derived from an EMBL/GenBank/DDBJ whole genome shotgun (WGS) entry which is preliminary data.</text>
</comment>
<keyword evidence="5" id="KW-0406">Ion transport</keyword>
<evidence type="ECO:0000256" key="7">
    <source>
        <dbReference type="SAM" id="Phobius"/>
    </source>
</evidence>
<protein>
    <recommendedName>
        <fullName evidence="8">Ferric oxidoreductase domain-containing protein</fullName>
    </recommendedName>
</protein>
<dbReference type="GeneID" id="98176350"/>
<keyword evidence="10" id="KW-1185">Reference proteome</keyword>
<evidence type="ECO:0000256" key="2">
    <source>
        <dbReference type="ARBA" id="ARBA00022448"/>
    </source>
</evidence>
<keyword evidence="2" id="KW-0813">Transport</keyword>
<feature type="transmembrane region" description="Helical" evidence="7">
    <location>
        <begin position="216"/>
        <end position="237"/>
    </location>
</feature>
<evidence type="ECO:0000256" key="1">
    <source>
        <dbReference type="ARBA" id="ARBA00004141"/>
    </source>
</evidence>
<dbReference type="EMBL" id="BAAFSV010000003">
    <property type="protein sequence ID" value="GAB1315397.1"/>
    <property type="molecule type" value="Genomic_DNA"/>
</dbReference>
<sequence>MLGASRPPGITSAIDDPACAYACTRSLANLRLEYSVDDYSDHGGQSHGPPIYTSPECRANDNAYLTSLAWCLSTKCAEYEVATSRLEAIWEHEATGDASVPAKWSYTEELLNVADPPTRQLVTGDTFNTTSIAPEYWETVYNTAIVMAHESTMQSTYGLILLLAGFAVLIVLILLGYLPWMNTVQDKIGPYVVYSGLIGKYHVRPLPFLLGNAPTVGQALLIALLVVLNVLVTAIGYRSAPSHLWLLNQWQQTVGFLMYRTGVLSYAMAPLVILFAGRNNILLWLTNWSHSTYLLLHRWVSRLFYCKLLLHSVIAVILDRDLGIYDAQA</sequence>
<accession>A0ABQ0GCA6</accession>
<evidence type="ECO:0000256" key="5">
    <source>
        <dbReference type="ARBA" id="ARBA00023065"/>
    </source>
</evidence>
<proteinExistence type="predicted"/>
<feature type="domain" description="Ferric oxidoreductase" evidence="8">
    <location>
        <begin position="261"/>
        <end position="321"/>
    </location>
</feature>
<feature type="transmembrane region" description="Helical" evidence="7">
    <location>
        <begin position="296"/>
        <end position="318"/>
    </location>
</feature>
<keyword evidence="3 7" id="KW-0812">Transmembrane</keyword>
<gene>
    <name evidence="9" type="ORF">MFIFM68171_05607</name>
</gene>
<evidence type="ECO:0000259" key="8">
    <source>
        <dbReference type="Pfam" id="PF01794"/>
    </source>
</evidence>
<dbReference type="RefSeq" id="XP_070917128.1">
    <property type="nucleotide sequence ID" value="XM_071061027.1"/>
</dbReference>
<evidence type="ECO:0000313" key="10">
    <source>
        <dbReference type="Proteomes" id="UP001628179"/>
    </source>
</evidence>
<evidence type="ECO:0000256" key="6">
    <source>
        <dbReference type="ARBA" id="ARBA00023136"/>
    </source>
</evidence>
<comment type="subcellular location">
    <subcellularLocation>
        <location evidence="1">Membrane</location>
        <topology evidence="1">Multi-pass membrane protein</topology>
    </subcellularLocation>
</comment>
<dbReference type="PANTHER" id="PTHR32361">
    <property type="entry name" value="FERRIC/CUPRIC REDUCTASE TRANSMEMBRANE COMPONENT"/>
    <property type="match status" value="1"/>
</dbReference>
<dbReference type="Pfam" id="PF01794">
    <property type="entry name" value="Ferric_reduct"/>
    <property type="match status" value="1"/>
</dbReference>
<name>A0ABQ0GCA6_9PEZI</name>
<dbReference type="PANTHER" id="PTHR32361:SF9">
    <property type="entry name" value="FERRIC REDUCTASE TRANSMEMBRANE COMPONENT 3-RELATED"/>
    <property type="match status" value="1"/>
</dbReference>
<evidence type="ECO:0000313" key="9">
    <source>
        <dbReference type="EMBL" id="GAB1315397.1"/>
    </source>
</evidence>
<dbReference type="InterPro" id="IPR013130">
    <property type="entry name" value="Fe3_Rdtase_TM_dom"/>
</dbReference>
<reference evidence="9 10" key="1">
    <citation type="submission" date="2024-09" db="EMBL/GenBank/DDBJ databases">
        <title>Itraconazole resistance in Madurella fahalii resulting from another homologue of gene encoding cytochrome P450 14-alpha sterol demethylase (CYP51).</title>
        <authorList>
            <person name="Yoshioka I."/>
            <person name="Fahal A.H."/>
            <person name="Kaneko S."/>
            <person name="Yaguchi T."/>
        </authorList>
    </citation>
    <scope>NUCLEOTIDE SEQUENCE [LARGE SCALE GENOMIC DNA]</scope>
    <source>
        <strain evidence="9 10">IFM 68171</strain>
    </source>
</reference>
<feature type="transmembrane region" description="Helical" evidence="7">
    <location>
        <begin position="257"/>
        <end position="276"/>
    </location>
</feature>
<organism evidence="9 10">
    <name type="scientific">Madurella fahalii</name>
    <dbReference type="NCBI Taxonomy" id="1157608"/>
    <lineage>
        <taxon>Eukaryota</taxon>
        <taxon>Fungi</taxon>
        <taxon>Dikarya</taxon>
        <taxon>Ascomycota</taxon>
        <taxon>Pezizomycotina</taxon>
        <taxon>Sordariomycetes</taxon>
        <taxon>Sordariomycetidae</taxon>
        <taxon>Sordariales</taxon>
        <taxon>Sordariales incertae sedis</taxon>
        <taxon>Madurella</taxon>
    </lineage>
</organism>
<keyword evidence="6 7" id="KW-0472">Membrane</keyword>
<keyword evidence="4 7" id="KW-1133">Transmembrane helix</keyword>